<evidence type="ECO:0000256" key="3">
    <source>
        <dbReference type="ARBA" id="ARBA00022771"/>
    </source>
</evidence>
<dbReference type="Proteomes" id="UP001161247">
    <property type="component" value="Chromosome 2"/>
</dbReference>
<keyword evidence="3 5" id="KW-0863">Zinc-finger</keyword>
<feature type="zinc finger region" description="C3H1-type" evidence="5">
    <location>
        <begin position="283"/>
        <end position="311"/>
    </location>
</feature>
<keyword evidence="1 5" id="KW-0479">Metal-binding</keyword>
<accession>A0AAV1CFJ2</accession>
<dbReference type="InterPro" id="IPR000571">
    <property type="entry name" value="Znf_CCCH"/>
</dbReference>
<dbReference type="FunFam" id="4.10.1000.10:FF:000001">
    <property type="entry name" value="zinc finger CCCH domain-containing protein 15-like"/>
    <property type="match status" value="1"/>
</dbReference>
<evidence type="ECO:0000313" key="8">
    <source>
        <dbReference type="EMBL" id="CAI9094489.1"/>
    </source>
</evidence>
<dbReference type="SUPFAM" id="SSF90229">
    <property type="entry name" value="CCCH zinc finger"/>
    <property type="match status" value="2"/>
</dbReference>
<protein>
    <submittedName>
        <fullName evidence="8">OLC1v1030238C1</fullName>
    </submittedName>
</protein>
<reference evidence="8" key="1">
    <citation type="submission" date="2023-03" db="EMBL/GenBank/DDBJ databases">
        <authorList>
            <person name="Julca I."/>
        </authorList>
    </citation>
    <scope>NUCLEOTIDE SEQUENCE</scope>
</reference>
<name>A0AAV1CFJ2_OLDCO</name>
<feature type="region of interest" description="Disordered" evidence="6">
    <location>
        <begin position="1"/>
        <end position="46"/>
    </location>
</feature>
<sequence>MEGEMSKLGQRGERIPLSQSDYDNSLRSLPFSSSLGGRDGGQNTSRPSELQMMMAASRSNQPNFLRDLHHRQDAMDSQRDVLTFLEKLAKEAQFLREENCTLKMANSRLTNELAFLREAASQYALGAAGHSGMGIGPDPVYDLNSVRIAMERMGLVEGSERGRGAHHDFQSNHFVDLDPFQEKENIAPYSDRVTLPESISIGSNGSLKTAHPGGRSGLKTNKQRVYVPGGETEKESLELDVHKEGMLKTELCINWQETETCSYGENCQFAHGIKERQPIIHHTRYSEVCRMIMNGVHCPYGHRCYFRHTLTDEEAVVRSRRIFLHQN</sequence>
<keyword evidence="4 5" id="KW-0862">Zinc</keyword>
<proteinExistence type="predicted"/>
<dbReference type="InterPro" id="IPR045877">
    <property type="entry name" value="ZFP36-like"/>
</dbReference>
<dbReference type="SMART" id="SM00356">
    <property type="entry name" value="ZnF_C3H1"/>
    <property type="match status" value="2"/>
</dbReference>
<evidence type="ECO:0000256" key="6">
    <source>
        <dbReference type="SAM" id="MobiDB-lite"/>
    </source>
</evidence>
<feature type="zinc finger region" description="C3H1-type" evidence="5">
    <location>
        <begin position="246"/>
        <end position="274"/>
    </location>
</feature>
<dbReference type="PROSITE" id="PS50103">
    <property type="entry name" value="ZF_C3H1"/>
    <property type="match status" value="2"/>
</dbReference>
<dbReference type="InterPro" id="IPR036855">
    <property type="entry name" value="Znf_CCCH_sf"/>
</dbReference>
<dbReference type="Gene3D" id="4.10.1000.10">
    <property type="entry name" value="Zinc finger, CCCH-type"/>
    <property type="match status" value="1"/>
</dbReference>
<evidence type="ECO:0000256" key="2">
    <source>
        <dbReference type="ARBA" id="ARBA00022737"/>
    </source>
</evidence>
<dbReference type="EMBL" id="OX459119">
    <property type="protein sequence ID" value="CAI9094489.1"/>
    <property type="molecule type" value="Genomic_DNA"/>
</dbReference>
<feature type="domain" description="C3H1-type" evidence="7">
    <location>
        <begin position="283"/>
        <end position="311"/>
    </location>
</feature>
<dbReference type="PANTHER" id="PTHR12547">
    <property type="entry name" value="CCCH ZINC FINGER/TIS11-RELATED"/>
    <property type="match status" value="1"/>
</dbReference>
<keyword evidence="9" id="KW-1185">Reference proteome</keyword>
<evidence type="ECO:0000313" key="9">
    <source>
        <dbReference type="Proteomes" id="UP001161247"/>
    </source>
</evidence>
<evidence type="ECO:0000256" key="1">
    <source>
        <dbReference type="ARBA" id="ARBA00022723"/>
    </source>
</evidence>
<feature type="domain" description="C3H1-type" evidence="7">
    <location>
        <begin position="246"/>
        <end position="274"/>
    </location>
</feature>
<feature type="compositionally biased region" description="Polar residues" evidence="6">
    <location>
        <begin position="17"/>
        <end position="46"/>
    </location>
</feature>
<organism evidence="8 9">
    <name type="scientific">Oldenlandia corymbosa var. corymbosa</name>
    <dbReference type="NCBI Taxonomy" id="529605"/>
    <lineage>
        <taxon>Eukaryota</taxon>
        <taxon>Viridiplantae</taxon>
        <taxon>Streptophyta</taxon>
        <taxon>Embryophyta</taxon>
        <taxon>Tracheophyta</taxon>
        <taxon>Spermatophyta</taxon>
        <taxon>Magnoliopsida</taxon>
        <taxon>eudicotyledons</taxon>
        <taxon>Gunneridae</taxon>
        <taxon>Pentapetalae</taxon>
        <taxon>asterids</taxon>
        <taxon>lamiids</taxon>
        <taxon>Gentianales</taxon>
        <taxon>Rubiaceae</taxon>
        <taxon>Rubioideae</taxon>
        <taxon>Spermacoceae</taxon>
        <taxon>Hedyotis-Oldenlandia complex</taxon>
        <taxon>Oldenlandia</taxon>
    </lineage>
</organism>
<dbReference type="GO" id="GO:0003729">
    <property type="term" value="F:mRNA binding"/>
    <property type="evidence" value="ECO:0007669"/>
    <property type="project" value="InterPro"/>
</dbReference>
<evidence type="ECO:0000256" key="5">
    <source>
        <dbReference type="PROSITE-ProRule" id="PRU00723"/>
    </source>
</evidence>
<gene>
    <name evidence="8" type="ORF">OLC1_LOCUS5641</name>
</gene>
<dbReference type="PANTHER" id="PTHR12547:SF162">
    <property type="entry name" value="ZINC FINGER CCCH DOMAIN-CONTAINING PROTEIN 15"/>
    <property type="match status" value="1"/>
</dbReference>
<keyword evidence="2" id="KW-0677">Repeat</keyword>
<evidence type="ECO:0000259" key="7">
    <source>
        <dbReference type="PROSITE" id="PS50103"/>
    </source>
</evidence>
<evidence type="ECO:0000256" key="4">
    <source>
        <dbReference type="ARBA" id="ARBA00022833"/>
    </source>
</evidence>
<dbReference type="Pfam" id="PF00642">
    <property type="entry name" value="zf-CCCH"/>
    <property type="match status" value="1"/>
</dbReference>
<dbReference type="GO" id="GO:0008270">
    <property type="term" value="F:zinc ion binding"/>
    <property type="evidence" value="ECO:0007669"/>
    <property type="project" value="UniProtKB-KW"/>
</dbReference>
<dbReference type="AlphaFoldDB" id="A0AAV1CFJ2"/>